<dbReference type="AlphaFoldDB" id="A0A0Q3QNK8"/>
<dbReference type="GO" id="GO:0030170">
    <property type="term" value="F:pyridoxal phosphate binding"/>
    <property type="evidence" value="ECO:0007669"/>
    <property type="project" value="InterPro"/>
</dbReference>
<dbReference type="GO" id="GO:0008483">
    <property type="term" value="F:transaminase activity"/>
    <property type="evidence" value="ECO:0007669"/>
    <property type="project" value="InterPro"/>
</dbReference>
<accession>A0A0Q3QNK8</accession>
<reference evidence="4 5" key="1">
    <citation type="submission" date="2015-09" db="EMBL/GenBank/DDBJ databases">
        <title>Genome sequencing project for genomic taxonomy and phylogenomics of Bacillus-like bacteria.</title>
        <authorList>
            <person name="Liu B."/>
            <person name="Wang J."/>
            <person name="Zhu Y."/>
            <person name="Liu G."/>
            <person name="Chen Q."/>
            <person name="Chen Z."/>
            <person name="Lan J."/>
            <person name="Che J."/>
            <person name="Ge C."/>
            <person name="Shi H."/>
            <person name="Pan Z."/>
            <person name="Liu X."/>
        </authorList>
    </citation>
    <scope>NUCLEOTIDE SEQUENCE [LARGE SCALE GENOMIC DNA]</scope>
    <source>
        <strain evidence="4 5">FJAT-18043</strain>
    </source>
</reference>
<name>A0A0Q3QNK8_9BACI</name>
<dbReference type="PIRSF" id="PIRSF000521">
    <property type="entry name" value="Transaminase_4ab_Lys_Orn"/>
    <property type="match status" value="1"/>
</dbReference>
<evidence type="ECO:0000256" key="3">
    <source>
        <dbReference type="RuleBase" id="RU003560"/>
    </source>
</evidence>
<dbReference type="InterPro" id="IPR015422">
    <property type="entry name" value="PyrdxlP-dep_Trfase_small"/>
</dbReference>
<evidence type="ECO:0008006" key="6">
    <source>
        <dbReference type="Google" id="ProtNLM"/>
    </source>
</evidence>
<dbReference type="Gene3D" id="3.90.1150.10">
    <property type="entry name" value="Aspartate Aminotransferase, domain 1"/>
    <property type="match status" value="1"/>
</dbReference>
<dbReference type="PANTHER" id="PTHR45688">
    <property type="match status" value="1"/>
</dbReference>
<dbReference type="CDD" id="cd00610">
    <property type="entry name" value="OAT_like"/>
    <property type="match status" value="1"/>
</dbReference>
<dbReference type="Proteomes" id="UP000050996">
    <property type="component" value="Unassembled WGS sequence"/>
</dbReference>
<dbReference type="Pfam" id="PF00202">
    <property type="entry name" value="Aminotran_3"/>
    <property type="match status" value="1"/>
</dbReference>
<sequence length="403" mass="44626">MRYVFNSTGYEVYDTYIVRGENCYLYDEQGNKIIDFEAGVWSTVLGHSHPHINGVIYEQLQNIMHLGYQYKSRIVEEAAEKILGITSLPNGKCIFLSSGSEAVELVVQMAKRIMAKPLLLTMSGSYLSALGSASKKADNEWFSFDLSLCKGCTFVETCNPDCEILKKIPFDDIGGFVFEPGNTSGMAKLPPKGLIKNIVKRIKGQEGIIIANEVTTGIGRTGRWFGFEHYDIVPDMVAIGKGIGNGYPVSVAVLSSNIAKRVYGTGFVYAQSHQNDALGSAVALEVIKVLQQEQLINKSALLGEQFKRKLIEISNVSHLIQEVRGVGMMLVAEFNDTLGTEHLSGIHRNLFQSGFLVGSSWRANLLRFYPALTIREIDINDMLTCLTSLLVKEETRLSSNDER</sequence>
<keyword evidence="5" id="KW-1185">Reference proteome</keyword>
<dbReference type="STRING" id="1637975.AN957_14945"/>
<organism evidence="4 5">
    <name type="scientific">Cytobacillus solani</name>
    <dbReference type="NCBI Taxonomy" id="1637975"/>
    <lineage>
        <taxon>Bacteria</taxon>
        <taxon>Bacillati</taxon>
        <taxon>Bacillota</taxon>
        <taxon>Bacilli</taxon>
        <taxon>Bacillales</taxon>
        <taxon>Bacillaceae</taxon>
        <taxon>Cytobacillus</taxon>
    </lineage>
</organism>
<proteinExistence type="inferred from homology"/>
<gene>
    <name evidence="4" type="ORF">AN957_14945</name>
</gene>
<comment type="caution">
    <text evidence="4">The sequence shown here is derived from an EMBL/GenBank/DDBJ whole genome shotgun (WGS) entry which is preliminary data.</text>
</comment>
<dbReference type="InterPro" id="IPR005814">
    <property type="entry name" value="Aminotrans_3"/>
</dbReference>
<keyword evidence="2 3" id="KW-0663">Pyridoxal phosphate</keyword>
<dbReference type="RefSeq" id="WP_056684909.1">
    <property type="nucleotide sequence ID" value="NZ_CP085712.1"/>
</dbReference>
<evidence type="ECO:0000313" key="5">
    <source>
        <dbReference type="Proteomes" id="UP000050996"/>
    </source>
</evidence>
<dbReference type="InterPro" id="IPR015421">
    <property type="entry name" value="PyrdxlP-dep_Trfase_major"/>
</dbReference>
<dbReference type="InterPro" id="IPR015424">
    <property type="entry name" value="PyrdxlP-dep_Trfase"/>
</dbReference>
<dbReference type="SUPFAM" id="SSF53383">
    <property type="entry name" value="PLP-dependent transferases"/>
    <property type="match status" value="1"/>
</dbReference>
<dbReference type="Gene3D" id="3.40.640.10">
    <property type="entry name" value="Type I PLP-dependent aspartate aminotransferase-like (Major domain)"/>
    <property type="match status" value="1"/>
</dbReference>
<protein>
    <recommendedName>
        <fullName evidence="6">Aminotransferase class III</fullName>
    </recommendedName>
</protein>
<dbReference type="PATRIC" id="fig|1637975.4.peg.2874"/>
<comment type="similarity">
    <text evidence="1 3">Belongs to the class-III pyridoxal-phosphate-dependent aminotransferase family.</text>
</comment>
<evidence type="ECO:0000256" key="1">
    <source>
        <dbReference type="ARBA" id="ARBA00008954"/>
    </source>
</evidence>
<dbReference type="EMBL" id="LJIX01000006">
    <property type="protein sequence ID" value="KQL19737.1"/>
    <property type="molecule type" value="Genomic_DNA"/>
</dbReference>
<evidence type="ECO:0000256" key="2">
    <source>
        <dbReference type="ARBA" id="ARBA00022898"/>
    </source>
</evidence>
<evidence type="ECO:0000313" key="4">
    <source>
        <dbReference type="EMBL" id="KQL19737.1"/>
    </source>
</evidence>
<dbReference type="PANTHER" id="PTHR45688:SF13">
    <property type="entry name" value="ALANINE--GLYOXYLATE AMINOTRANSFERASE 2-LIKE"/>
    <property type="match status" value="1"/>
</dbReference>